<dbReference type="InterPro" id="IPR007138">
    <property type="entry name" value="ABM_dom"/>
</dbReference>
<dbReference type="Gene3D" id="3.30.70.100">
    <property type="match status" value="1"/>
</dbReference>
<dbReference type="AlphaFoldDB" id="G2Q1F4"/>
<dbReference type="RefSeq" id="XP_003659389.1">
    <property type="nucleotide sequence ID" value="XM_003659341.1"/>
</dbReference>
<evidence type="ECO:0000313" key="2">
    <source>
        <dbReference type="EMBL" id="AEO54144.1"/>
    </source>
</evidence>
<dbReference type="HOGENOM" id="CLU_081631_2_2_1"/>
<organism evidence="2 3">
    <name type="scientific">Thermothelomyces thermophilus (strain ATCC 42464 / BCRC 31852 / DSM 1799)</name>
    <name type="common">Sporotrichum thermophile</name>
    <dbReference type="NCBI Taxonomy" id="573729"/>
    <lineage>
        <taxon>Eukaryota</taxon>
        <taxon>Fungi</taxon>
        <taxon>Dikarya</taxon>
        <taxon>Ascomycota</taxon>
        <taxon>Pezizomycotina</taxon>
        <taxon>Sordariomycetes</taxon>
        <taxon>Sordariomycetidae</taxon>
        <taxon>Sordariales</taxon>
        <taxon>Chaetomiaceae</taxon>
        <taxon>Thermothelomyces</taxon>
    </lineage>
</organism>
<reference evidence="2 3" key="1">
    <citation type="journal article" date="2011" name="Nat. Biotechnol.">
        <title>Comparative genomic analysis of the thermophilic biomass-degrading fungi Myceliophthora thermophila and Thielavia terrestris.</title>
        <authorList>
            <person name="Berka R.M."/>
            <person name="Grigoriev I.V."/>
            <person name="Otillar R."/>
            <person name="Salamov A."/>
            <person name="Grimwood J."/>
            <person name="Reid I."/>
            <person name="Ishmael N."/>
            <person name="John T."/>
            <person name="Darmond C."/>
            <person name="Moisan M.-C."/>
            <person name="Henrissat B."/>
            <person name="Coutinho P.M."/>
            <person name="Lombard V."/>
            <person name="Natvig D.O."/>
            <person name="Lindquist E."/>
            <person name="Schmutz J."/>
            <person name="Lucas S."/>
            <person name="Harris P."/>
            <person name="Powlowski J."/>
            <person name="Bellemare A."/>
            <person name="Taylor D."/>
            <person name="Butler G."/>
            <person name="de Vries R.P."/>
            <person name="Allijn I.E."/>
            <person name="van den Brink J."/>
            <person name="Ushinsky S."/>
            <person name="Storms R."/>
            <person name="Powell A.J."/>
            <person name="Paulsen I.T."/>
            <person name="Elbourne L.D.H."/>
            <person name="Baker S.E."/>
            <person name="Magnuson J."/>
            <person name="LaBoissiere S."/>
            <person name="Clutterbuck A.J."/>
            <person name="Martinez D."/>
            <person name="Wogulis M."/>
            <person name="de Leon A.L."/>
            <person name="Rey M.W."/>
            <person name="Tsang A."/>
        </authorList>
    </citation>
    <scope>NUCLEOTIDE SEQUENCE [LARGE SCALE GENOMIC DNA]</scope>
    <source>
        <strain evidence="3">ATCC 42464 / BCRC 31852 / DSM 1799</strain>
    </source>
</reference>
<dbReference type="InterPro" id="IPR011008">
    <property type="entry name" value="Dimeric_a/b-barrel"/>
</dbReference>
<gene>
    <name evidence="2" type="ORF">MYCTH_2296361</name>
</gene>
<dbReference type="VEuPathDB" id="FungiDB:MYCTH_2296361"/>
<evidence type="ECO:0000259" key="1">
    <source>
        <dbReference type="Pfam" id="PF03992"/>
    </source>
</evidence>
<protein>
    <recommendedName>
        <fullName evidence="1">ABM domain-containing protein</fullName>
    </recommendedName>
</protein>
<feature type="domain" description="ABM" evidence="1">
    <location>
        <begin position="22"/>
        <end position="68"/>
    </location>
</feature>
<dbReference type="eggNOG" id="ENOG502SUTN">
    <property type="taxonomic scope" value="Eukaryota"/>
</dbReference>
<dbReference type="OrthoDB" id="3830579at2759"/>
<dbReference type="Pfam" id="PF03992">
    <property type="entry name" value="ABM"/>
    <property type="match status" value="1"/>
</dbReference>
<name>G2Q1F4_THET4</name>
<dbReference type="EMBL" id="CP003002">
    <property type="protein sequence ID" value="AEO54144.1"/>
    <property type="molecule type" value="Genomic_DNA"/>
</dbReference>
<dbReference type="KEGG" id="mtm:MYCTH_2296361"/>
<proteinExistence type="predicted"/>
<dbReference type="SUPFAM" id="SSF54909">
    <property type="entry name" value="Dimeric alpha+beta barrel"/>
    <property type="match status" value="1"/>
</dbReference>
<dbReference type="OMA" id="ATDWHAS"/>
<dbReference type="InParanoid" id="G2Q1F4"/>
<evidence type="ECO:0000313" key="3">
    <source>
        <dbReference type="Proteomes" id="UP000007322"/>
    </source>
</evidence>
<dbReference type="Proteomes" id="UP000007322">
    <property type="component" value="Chromosome 1"/>
</dbReference>
<dbReference type="GeneID" id="11513038"/>
<accession>G2Q1F4</accession>
<sequence>MAESIAVVFQTFPGREQLDPQNAKSIAEVDGYRSTLVGRKLEDPGTFVLYTEWNTTEAALNYVNKKLFPDADKTFVFAISQSQLQRWSDAVRSPTTEIFTAFGTEDGFTDNLGTFLNALDKDRPEGFHGGAFGTGVPLEGEGDDKLARAALGWESRDAHAKAKENPGVLQDNIHLVRALRRDVDLFHVQFTSV</sequence>
<keyword evidence="3" id="KW-1185">Reference proteome</keyword>